<dbReference type="InterPro" id="IPR011006">
    <property type="entry name" value="CheY-like_superfamily"/>
</dbReference>
<dbReference type="GO" id="GO:0003677">
    <property type="term" value="F:DNA binding"/>
    <property type="evidence" value="ECO:0007669"/>
    <property type="project" value="UniProtKB-KW"/>
</dbReference>
<dbReference type="PROSITE" id="PS50110">
    <property type="entry name" value="RESPONSE_REGULATORY"/>
    <property type="match status" value="1"/>
</dbReference>
<dbReference type="SMART" id="SM00448">
    <property type="entry name" value="REC"/>
    <property type="match status" value="1"/>
</dbReference>
<keyword evidence="6" id="KW-0808">Transferase</keyword>
<evidence type="ECO:0000256" key="3">
    <source>
        <dbReference type="ARBA" id="ARBA00024867"/>
    </source>
</evidence>
<evidence type="ECO:0000313" key="7">
    <source>
        <dbReference type="Proteomes" id="UP000254664"/>
    </source>
</evidence>
<dbReference type="InterPro" id="IPR011990">
    <property type="entry name" value="TPR-like_helical_dom_sf"/>
</dbReference>
<evidence type="ECO:0000256" key="4">
    <source>
        <dbReference type="PROSITE-ProRule" id="PRU00169"/>
    </source>
</evidence>
<keyword evidence="2 4" id="KW-0597">Phosphoprotein</keyword>
<dbReference type="Proteomes" id="UP000254664">
    <property type="component" value="Unassembled WGS sequence"/>
</dbReference>
<dbReference type="EMBL" id="UFWZ01000001">
    <property type="protein sequence ID" value="SUY48531.1"/>
    <property type="molecule type" value="Genomic_DNA"/>
</dbReference>
<dbReference type="Gene3D" id="3.40.50.2300">
    <property type="match status" value="1"/>
</dbReference>
<dbReference type="OrthoDB" id="9790669at2"/>
<keyword evidence="6" id="KW-0238">DNA-binding</keyword>
<dbReference type="InterPro" id="IPR050595">
    <property type="entry name" value="Bact_response_regulator"/>
</dbReference>
<evidence type="ECO:0000256" key="1">
    <source>
        <dbReference type="ARBA" id="ARBA00018672"/>
    </source>
</evidence>
<dbReference type="PANTHER" id="PTHR44591:SF3">
    <property type="entry name" value="RESPONSE REGULATORY DOMAIN-CONTAINING PROTEIN"/>
    <property type="match status" value="1"/>
</dbReference>
<dbReference type="Pfam" id="PF00072">
    <property type="entry name" value="Response_reg"/>
    <property type="match status" value="1"/>
</dbReference>
<comment type="function">
    <text evidence="3">May play the central regulatory role in sporulation. It may be an element of the effector pathway responsible for the activation of sporulation genes in response to nutritional stress. Spo0A may act in concert with spo0H (a sigma factor) to control the expression of some genes that are critical to the sporulation process.</text>
</comment>
<dbReference type="SUPFAM" id="SSF48452">
    <property type="entry name" value="TPR-like"/>
    <property type="match status" value="1"/>
</dbReference>
<reference evidence="6 7" key="1">
    <citation type="submission" date="2018-06" db="EMBL/GenBank/DDBJ databases">
        <authorList>
            <consortium name="Pathogen Informatics"/>
            <person name="Doyle S."/>
        </authorList>
    </citation>
    <scope>NUCLEOTIDE SEQUENCE [LARGE SCALE GENOMIC DNA]</scope>
    <source>
        <strain evidence="6 7">NCTC9836</strain>
    </source>
</reference>
<feature type="modified residue" description="4-aspartylphosphate" evidence="4">
    <location>
        <position position="52"/>
    </location>
</feature>
<dbReference type="GO" id="GO:0000160">
    <property type="term" value="P:phosphorelay signal transduction system"/>
    <property type="evidence" value="ECO:0007669"/>
    <property type="project" value="InterPro"/>
</dbReference>
<dbReference type="PANTHER" id="PTHR44591">
    <property type="entry name" value="STRESS RESPONSE REGULATOR PROTEIN 1"/>
    <property type="match status" value="1"/>
</dbReference>
<dbReference type="RefSeq" id="WP_115642336.1">
    <property type="nucleotide sequence ID" value="NZ_UFWZ01000001.1"/>
</dbReference>
<name>A0A381JBE2_9CLOT</name>
<evidence type="ECO:0000259" key="5">
    <source>
        <dbReference type="PROSITE" id="PS50110"/>
    </source>
</evidence>
<dbReference type="Pfam" id="PF14559">
    <property type="entry name" value="TPR_19"/>
    <property type="match status" value="1"/>
</dbReference>
<evidence type="ECO:0000313" key="6">
    <source>
        <dbReference type="EMBL" id="SUY48531.1"/>
    </source>
</evidence>
<keyword evidence="7" id="KW-1185">Reference proteome</keyword>
<feature type="domain" description="Response regulatory" evidence="5">
    <location>
        <begin position="3"/>
        <end position="117"/>
    </location>
</feature>
<proteinExistence type="predicted"/>
<sequence>MQKVLVVDDTKSIRMMLSTCLELEGYEVIQCKNGYDALEVLEKKKLYLAFIDIKMPQISVTEVIRKIRGKGILTPVIIMIDFETVKNSVDCTKLGSIAYLQRPFTQDKIRSMLKDLPKGMLFENGDNLSYIDTAKELLKEGKLYDAISILKTALSIEPSNAQIYHLLSEVYKANGNSEESSKFLSVAEVFGYSRLNEKP</sequence>
<dbReference type="AlphaFoldDB" id="A0A381JBE2"/>
<dbReference type="GO" id="GO:0016740">
    <property type="term" value="F:transferase activity"/>
    <property type="evidence" value="ECO:0007669"/>
    <property type="project" value="UniProtKB-KW"/>
</dbReference>
<dbReference type="SUPFAM" id="SSF52172">
    <property type="entry name" value="CheY-like"/>
    <property type="match status" value="1"/>
</dbReference>
<organism evidence="6 7">
    <name type="scientific">Clostridium putrefaciens</name>
    <dbReference type="NCBI Taxonomy" id="99675"/>
    <lineage>
        <taxon>Bacteria</taxon>
        <taxon>Bacillati</taxon>
        <taxon>Bacillota</taxon>
        <taxon>Clostridia</taxon>
        <taxon>Eubacteriales</taxon>
        <taxon>Clostridiaceae</taxon>
        <taxon>Clostridium</taxon>
    </lineage>
</organism>
<dbReference type="InterPro" id="IPR001789">
    <property type="entry name" value="Sig_transdc_resp-reg_receiver"/>
</dbReference>
<dbReference type="Gene3D" id="1.25.40.10">
    <property type="entry name" value="Tetratricopeptide repeat domain"/>
    <property type="match status" value="1"/>
</dbReference>
<gene>
    <name evidence="6" type="primary">spo0F</name>
    <name evidence="6" type="ORF">NCTC9836_02946</name>
</gene>
<protein>
    <recommendedName>
        <fullName evidence="1">Stage 0 sporulation protein A homolog</fullName>
    </recommendedName>
</protein>
<evidence type="ECO:0000256" key="2">
    <source>
        <dbReference type="ARBA" id="ARBA00022553"/>
    </source>
</evidence>
<accession>A0A381JBE2</accession>